<dbReference type="Gene3D" id="3.40.50.20">
    <property type="match status" value="1"/>
</dbReference>
<dbReference type="GO" id="GO:0046872">
    <property type="term" value="F:metal ion binding"/>
    <property type="evidence" value="ECO:0007669"/>
    <property type="project" value="UniProtKB-KW"/>
</dbReference>
<comment type="similarity">
    <text evidence="11 14">Belongs to the GARS family.</text>
</comment>
<name>A0A0S2W584_9FIRM</name>
<evidence type="ECO:0000256" key="4">
    <source>
        <dbReference type="ARBA" id="ARBA00013255"/>
    </source>
</evidence>
<dbReference type="RefSeq" id="WP_058117996.1">
    <property type="nucleotide sequence ID" value="NZ_CAMREZ010000003.1"/>
</dbReference>
<evidence type="ECO:0000259" key="16">
    <source>
        <dbReference type="PROSITE" id="PS50975"/>
    </source>
</evidence>
<dbReference type="FunFam" id="3.30.1490.20:FF:000006">
    <property type="entry name" value="phosphoribosylamine--glycine ligase, chloroplastic-like"/>
    <property type="match status" value="1"/>
</dbReference>
<dbReference type="AlphaFoldDB" id="A0A0S2W584"/>
<dbReference type="Gene3D" id="3.90.600.10">
    <property type="entry name" value="Phosphoribosylglycinamide synthetase, C-terminal domain"/>
    <property type="match status" value="1"/>
</dbReference>
<keyword evidence="10" id="KW-0464">Manganese</keyword>
<evidence type="ECO:0000256" key="12">
    <source>
        <dbReference type="ARBA" id="ARBA00042242"/>
    </source>
</evidence>
<dbReference type="SUPFAM" id="SSF56059">
    <property type="entry name" value="Glutathione synthetase ATP-binding domain-like"/>
    <property type="match status" value="1"/>
</dbReference>
<dbReference type="FunFam" id="3.30.470.20:FF:000018">
    <property type="entry name" value="Trifunctional purine biosynthetic protein adenosine-3"/>
    <property type="match status" value="1"/>
</dbReference>
<dbReference type="Pfam" id="PF02843">
    <property type="entry name" value="GARS_C"/>
    <property type="match status" value="1"/>
</dbReference>
<dbReference type="InterPro" id="IPR013815">
    <property type="entry name" value="ATP_grasp_subdomain_1"/>
</dbReference>
<evidence type="ECO:0000256" key="13">
    <source>
        <dbReference type="ARBA" id="ARBA00042864"/>
    </source>
</evidence>
<evidence type="ECO:0000256" key="15">
    <source>
        <dbReference type="PROSITE-ProRule" id="PRU00409"/>
    </source>
</evidence>
<comment type="catalytic activity">
    <reaction evidence="14">
        <text>5-phospho-beta-D-ribosylamine + glycine + ATP = N(1)-(5-phospho-beta-D-ribosyl)glycinamide + ADP + phosphate + H(+)</text>
        <dbReference type="Rhea" id="RHEA:17453"/>
        <dbReference type="ChEBI" id="CHEBI:15378"/>
        <dbReference type="ChEBI" id="CHEBI:30616"/>
        <dbReference type="ChEBI" id="CHEBI:43474"/>
        <dbReference type="ChEBI" id="CHEBI:57305"/>
        <dbReference type="ChEBI" id="CHEBI:58681"/>
        <dbReference type="ChEBI" id="CHEBI:143788"/>
        <dbReference type="ChEBI" id="CHEBI:456216"/>
        <dbReference type="EC" id="6.3.4.13"/>
    </reaction>
</comment>
<evidence type="ECO:0000256" key="2">
    <source>
        <dbReference type="ARBA" id="ARBA00001946"/>
    </source>
</evidence>
<comment type="cofactor">
    <cofactor evidence="2">
        <name>Mg(2+)</name>
        <dbReference type="ChEBI" id="CHEBI:18420"/>
    </cofactor>
</comment>
<evidence type="ECO:0000313" key="17">
    <source>
        <dbReference type="EMBL" id="ALP94513.1"/>
    </source>
</evidence>
<dbReference type="InterPro" id="IPR000115">
    <property type="entry name" value="PRibGlycinamide_synth"/>
</dbReference>
<proteinExistence type="inferred from homology"/>
<dbReference type="GO" id="GO:0006189">
    <property type="term" value="P:'de novo' IMP biosynthetic process"/>
    <property type="evidence" value="ECO:0007669"/>
    <property type="project" value="UniProtKB-UniRule"/>
</dbReference>
<accession>A0A0S2W584</accession>
<evidence type="ECO:0000256" key="5">
    <source>
        <dbReference type="ARBA" id="ARBA00022598"/>
    </source>
</evidence>
<dbReference type="EMBL" id="CP011307">
    <property type="protein sequence ID" value="ALP94513.1"/>
    <property type="molecule type" value="Genomic_DNA"/>
</dbReference>
<evidence type="ECO:0000256" key="1">
    <source>
        <dbReference type="ARBA" id="ARBA00001936"/>
    </source>
</evidence>
<evidence type="ECO:0000256" key="14">
    <source>
        <dbReference type="HAMAP-Rule" id="MF_00138"/>
    </source>
</evidence>
<keyword evidence="18" id="KW-1185">Reference proteome</keyword>
<dbReference type="SMART" id="SM01210">
    <property type="entry name" value="GARS_C"/>
    <property type="match status" value="1"/>
</dbReference>
<evidence type="ECO:0000313" key="18">
    <source>
        <dbReference type="Proteomes" id="UP000064844"/>
    </source>
</evidence>
<dbReference type="InterPro" id="IPR020560">
    <property type="entry name" value="PRibGlycinamide_synth_C-dom"/>
</dbReference>
<gene>
    <name evidence="14" type="primary">purD</name>
    <name evidence="17" type="ORF">IB211_02122</name>
</gene>
<evidence type="ECO:0000256" key="6">
    <source>
        <dbReference type="ARBA" id="ARBA00022723"/>
    </source>
</evidence>
<dbReference type="Pfam" id="PF02844">
    <property type="entry name" value="GARS_N"/>
    <property type="match status" value="1"/>
</dbReference>
<dbReference type="InterPro" id="IPR037123">
    <property type="entry name" value="PRibGlycinamide_synth_C_sf"/>
</dbReference>
<reference evidence="18" key="2">
    <citation type="submission" date="2015-04" db="EMBL/GenBank/DDBJ databases">
        <title>A butyrogenic pathway from the amino acid lysine in a human gut commensal.</title>
        <authorList>
            <person name="de Vos W.M."/>
            <person name="Bui N.T.P."/>
            <person name="Plugge C.M."/>
            <person name="Ritari J."/>
        </authorList>
    </citation>
    <scope>NUCLEOTIDE SEQUENCE [LARGE SCALE GENOMIC DNA]</scope>
    <source>
        <strain evidence="18">AF211</strain>
    </source>
</reference>
<feature type="domain" description="ATP-grasp" evidence="16">
    <location>
        <begin position="107"/>
        <end position="313"/>
    </location>
</feature>
<comment type="pathway">
    <text evidence="3 14">Purine metabolism; IMP biosynthesis via de novo pathway; N(1)-(5-phospho-D-ribosyl)glycinamide from 5-phospho-alpha-D-ribose 1-diphosphate: step 2/2.</text>
</comment>
<organism evidence="17 18">
    <name type="scientific">Intestinimonas butyriciproducens</name>
    <dbReference type="NCBI Taxonomy" id="1297617"/>
    <lineage>
        <taxon>Bacteria</taxon>
        <taxon>Bacillati</taxon>
        <taxon>Bacillota</taxon>
        <taxon>Clostridia</taxon>
        <taxon>Eubacteriales</taxon>
        <taxon>Intestinimonas</taxon>
    </lineage>
</organism>
<evidence type="ECO:0000256" key="8">
    <source>
        <dbReference type="ARBA" id="ARBA00022755"/>
    </source>
</evidence>
<dbReference type="InterPro" id="IPR020562">
    <property type="entry name" value="PRibGlycinamide_synth_N"/>
</dbReference>
<dbReference type="InterPro" id="IPR011054">
    <property type="entry name" value="Rudment_hybrid_motif"/>
</dbReference>
<protein>
    <recommendedName>
        <fullName evidence="4 14">Phosphoribosylamine--glycine ligase</fullName>
        <ecNumber evidence="4 14">6.3.4.13</ecNumber>
    </recommendedName>
    <alternativeName>
        <fullName evidence="14">GARS</fullName>
    </alternativeName>
    <alternativeName>
        <fullName evidence="12 14">Glycinamide ribonucleotide synthetase</fullName>
    </alternativeName>
    <alternativeName>
        <fullName evidence="13 14">Phosphoribosylglycinamide synthetase</fullName>
    </alternativeName>
</protein>
<dbReference type="HAMAP" id="MF_00138">
    <property type="entry name" value="GARS"/>
    <property type="match status" value="1"/>
</dbReference>
<dbReference type="InterPro" id="IPR011761">
    <property type="entry name" value="ATP-grasp"/>
</dbReference>
<keyword evidence="5 14" id="KW-0436">Ligase</keyword>
<dbReference type="GO" id="GO:0004637">
    <property type="term" value="F:phosphoribosylamine-glycine ligase activity"/>
    <property type="evidence" value="ECO:0007669"/>
    <property type="project" value="UniProtKB-UniRule"/>
</dbReference>
<dbReference type="PROSITE" id="PS50975">
    <property type="entry name" value="ATP_GRASP"/>
    <property type="match status" value="1"/>
</dbReference>
<keyword evidence="6" id="KW-0479">Metal-binding</keyword>
<dbReference type="UniPathway" id="UPA00074">
    <property type="reaction ID" value="UER00125"/>
</dbReference>
<dbReference type="PATRIC" id="fig|1297617.4.peg.2188"/>
<evidence type="ECO:0000256" key="11">
    <source>
        <dbReference type="ARBA" id="ARBA00038345"/>
    </source>
</evidence>
<dbReference type="GO" id="GO:0005524">
    <property type="term" value="F:ATP binding"/>
    <property type="evidence" value="ECO:0007669"/>
    <property type="project" value="UniProtKB-UniRule"/>
</dbReference>
<dbReference type="eggNOG" id="COG0151">
    <property type="taxonomic scope" value="Bacteria"/>
</dbReference>
<keyword evidence="7 15" id="KW-0547">Nucleotide-binding</keyword>
<dbReference type="Proteomes" id="UP000064844">
    <property type="component" value="Chromosome"/>
</dbReference>
<dbReference type="PROSITE" id="PS00184">
    <property type="entry name" value="GARS"/>
    <property type="match status" value="1"/>
</dbReference>
<dbReference type="KEGG" id="ibu:IB211_02122"/>
<dbReference type="SUPFAM" id="SSF52440">
    <property type="entry name" value="PreATP-grasp domain"/>
    <property type="match status" value="1"/>
</dbReference>
<dbReference type="NCBIfam" id="TIGR00877">
    <property type="entry name" value="purD"/>
    <property type="match status" value="1"/>
</dbReference>
<reference evidence="17 18" key="1">
    <citation type="journal article" date="2015" name="Nat. Commun.">
        <title>Production of butyrate from lysine and the Amadori product fructoselysine by a human gut commensal.</title>
        <authorList>
            <person name="Bui T.P."/>
            <person name="Ritari J."/>
            <person name="Boeren S."/>
            <person name="de Waard P."/>
            <person name="Plugge C.M."/>
            <person name="de Vos W.M."/>
        </authorList>
    </citation>
    <scope>NUCLEOTIDE SEQUENCE [LARGE SCALE GENOMIC DNA]</scope>
    <source>
        <strain evidence="17 18">AF211</strain>
    </source>
</reference>
<comment type="cofactor">
    <cofactor evidence="1">
        <name>Mn(2+)</name>
        <dbReference type="ChEBI" id="CHEBI:29035"/>
    </cofactor>
</comment>
<dbReference type="PANTHER" id="PTHR43472">
    <property type="entry name" value="PHOSPHORIBOSYLAMINE--GLYCINE LIGASE"/>
    <property type="match status" value="1"/>
</dbReference>
<dbReference type="Gene3D" id="3.30.1490.20">
    <property type="entry name" value="ATP-grasp fold, A domain"/>
    <property type="match status" value="1"/>
</dbReference>
<dbReference type="Pfam" id="PF01071">
    <property type="entry name" value="GARS_A"/>
    <property type="match status" value="1"/>
</dbReference>
<sequence>MKVLVVGGGGREHAIVWALSKSPKVTQLYCAPGNGGIAALAECVPIKATDVEAMVNWAVKNAMDFVVVAPDDPLALGMVDALEAAGIPAFGPRANAAVIEASKVFSKHLMTKYHIPTAKYQAFTELDAALDYIRREGAPIVVKADGLALGKGVVVAQTVSEAEEAARAMMADGKFGAAGARVVVEECMTGPEVTVLCFSDGEHLVPMPSSRDHKRVFDGDSGPNTGGMGAISPAPGYTPVLAAQCMEEIFLPTIAALKAEGRPFQGVLYFGLMLTPQGPKVVEYNARFGDPECQAVLSLLESDLMDIFLACRAGTLDQADIRWRDGSACCLVLASGGYPAKYQTGYPISGLDQAGETATVFHAGTRRAENGAILTSGGRVLGVTAVGDTLASAIDSAYRSASHVSFQDMHFRTDIGRTF</sequence>
<dbReference type="InterPro" id="IPR016185">
    <property type="entry name" value="PreATP-grasp_dom_sf"/>
</dbReference>
<evidence type="ECO:0000256" key="7">
    <source>
        <dbReference type="ARBA" id="ARBA00022741"/>
    </source>
</evidence>
<dbReference type="EC" id="6.3.4.13" evidence="4 14"/>
<dbReference type="STRING" id="1297617.IB211_02122"/>
<evidence type="ECO:0000256" key="9">
    <source>
        <dbReference type="ARBA" id="ARBA00022840"/>
    </source>
</evidence>
<dbReference type="GO" id="GO:0009113">
    <property type="term" value="P:purine nucleobase biosynthetic process"/>
    <property type="evidence" value="ECO:0007669"/>
    <property type="project" value="InterPro"/>
</dbReference>
<evidence type="ECO:0000256" key="10">
    <source>
        <dbReference type="ARBA" id="ARBA00023211"/>
    </source>
</evidence>
<dbReference type="PANTHER" id="PTHR43472:SF1">
    <property type="entry name" value="PHOSPHORIBOSYLAMINE--GLYCINE LIGASE, CHLOROPLASTIC"/>
    <property type="match status" value="1"/>
</dbReference>
<dbReference type="SUPFAM" id="SSF51246">
    <property type="entry name" value="Rudiment single hybrid motif"/>
    <property type="match status" value="1"/>
</dbReference>
<dbReference type="InterPro" id="IPR020559">
    <property type="entry name" value="PRibGlycinamide_synth_CS"/>
</dbReference>
<keyword evidence="9 15" id="KW-0067">ATP-binding</keyword>
<keyword evidence="8 14" id="KW-0658">Purine biosynthesis</keyword>
<dbReference type="SMART" id="SM01209">
    <property type="entry name" value="GARS_A"/>
    <property type="match status" value="1"/>
</dbReference>
<dbReference type="InterPro" id="IPR020561">
    <property type="entry name" value="PRibGlycinamid_synth_ATP-grasp"/>
</dbReference>
<evidence type="ECO:0000256" key="3">
    <source>
        <dbReference type="ARBA" id="ARBA00005174"/>
    </source>
</evidence>
<dbReference type="Gene3D" id="3.30.470.20">
    <property type="entry name" value="ATP-grasp fold, B domain"/>
    <property type="match status" value="1"/>
</dbReference>